<protein>
    <submittedName>
        <fullName evidence="5">ABC transporter family protein</fullName>
    </submittedName>
</protein>
<comment type="caution">
    <text evidence="5">The sequence shown here is derived from an EMBL/GenBank/DDBJ whole genome shotgun (WGS) entry which is preliminary data.</text>
</comment>
<evidence type="ECO:0000313" key="5">
    <source>
        <dbReference type="EMBL" id="EQK44119.1"/>
    </source>
</evidence>
<dbReference type="CDD" id="cd03230">
    <property type="entry name" value="ABC_DR_subfamily_A"/>
    <property type="match status" value="1"/>
</dbReference>
<dbReference type="InterPro" id="IPR051782">
    <property type="entry name" value="ABC_Transporter_VariousFunc"/>
</dbReference>
<keyword evidence="1" id="KW-0813">Transport</keyword>
<evidence type="ECO:0000256" key="1">
    <source>
        <dbReference type="ARBA" id="ARBA00022448"/>
    </source>
</evidence>
<dbReference type="Proteomes" id="UP000015688">
    <property type="component" value="Unassembled WGS sequence"/>
</dbReference>
<dbReference type="PROSITE" id="PS00211">
    <property type="entry name" value="ABC_TRANSPORTER_1"/>
    <property type="match status" value="1"/>
</dbReference>
<dbReference type="Gene3D" id="3.40.50.300">
    <property type="entry name" value="P-loop containing nucleotide triphosphate hydrolases"/>
    <property type="match status" value="1"/>
</dbReference>
<dbReference type="InterPro" id="IPR027417">
    <property type="entry name" value="P-loop_NTPase"/>
</dbReference>
<dbReference type="EMBL" id="AVNC01000014">
    <property type="protein sequence ID" value="EQK44119.1"/>
    <property type="molecule type" value="Genomic_DNA"/>
</dbReference>
<evidence type="ECO:0000256" key="2">
    <source>
        <dbReference type="ARBA" id="ARBA00022741"/>
    </source>
</evidence>
<proteinExistence type="predicted"/>
<organism evidence="5 6">
    <name type="scientific">Paraclostridium bifermentans ATCC 638 = DSM 14991</name>
    <dbReference type="NCBI Taxonomy" id="1233171"/>
    <lineage>
        <taxon>Bacteria</taxon>
        <taxon>Bacillati</taxon>
        <taxon>Bacillota</taxon>
        <taxon>Clostridia</taxon>
        <taxon>Peptostreptococcales</taxon>
        <taxon>Peptostreptococcaceae</taxon>
        <taxon>Paraclostridium</taxon>
    </lineage>
</organism>
<keyword evidence="3" id="KW-0067">ATP-binding</keyword>
<dbReference type="GO" id="GO:0016887">
    <property type="term" value="F:ATP hydrolysis activity"/>
    <property type="evidence" value="ECO:0007669"/>
    <property type="project" value="InterPro"/>
</dbReference>
<dbReference type="PANTHER" id="PTHR42939">
    <property type="entry name" value="ABC TRANSPORTER ATP-BINDING PROTEIN ALBC-RELATED"/>
    <property type="match status" value="1"/>
</dbReference>
<evidence type="ECO:0000259" key="4">
    <source>
        <dbReference type="PROSITE" id="PS50893"/>
    </source>
</evidence>
<keyword evidence="2" id="KW-0547">Nucleotide-binding</keyword>
<dbReference type="SUPFAM" id="SSF52540">
    <property type="entry name" value="P-loop containing nucleoside triphosphate hydrolases"/>
    <property type="match status" value="1"/>
</dbReference>
<dbReference type="InterPro" id="IPR003439">
    <property type="entry name" value="ABC_transporter-like_ATP-bd"/>
</dbReference>
<dbReference type="PATRIC" id="fig|1233171.3.peg.550"/>
<dbReference type="InterPro" id="IPR003593">
    <property type="entry name" value="AAA+_ATPase"/>
</dbReference>
<name>T4VKA9_PARBF</name>
<gene>
    <name evidence="5" type="ORF">C672_0647</name>
</gene>
<dbReference type="PROSITE" id="PS50893">
    <property type="entry name" value="ABC_TRANSPORTER_2"/>
    <property type="match status" value="1"/>
</dbReference>
<accession>T4VKA9</accession>
<dbReference type="AlphaFoldDB" id="T4VKA9"/>
<dbReference type="Pfam" id="PF00005">
    <property type="entry name" value="ABC_tran"/>
    <property type="match status" value="1"/>
</dbReference>
<dbReference type="GO" id="GO:0005524">
    <property type="term" value="F:ATP binding"/>
    <property type="evidence" value="ECO:0007669"/>
    <property type="project" value="UniProtKB-KW"/>
</dbReference>
<dbReference type="PANTHER" id="PTHR42939:SF3">
    <property type="entry name" value="ABC TRANSPORTER ATP-BINDING COMPONENT"/>
    <property type="match status" value="1"/>
</dbReference>
<dbReference type="InterPro" id="IPR017871">
    <property type="entry name" value="ABC_transporter-like_CS"/>
</dbReference>
<sequence>MELKFLKVNKMKNILVVEGLKKDFESFSLEDISFTLEENCITGLIGINGSGKTTTIKTILGQTLKDCGTISFFEKNINMNENEIKNMIGVVLDEDHFYSHLSLKEMKNIIAPAYENWDEEVFKNYIQRFNLKLNQKIDTLSKGMRMKYSIAIALSHKAKILIIDEPSSGLDPIIREEVMKILVEFMKNGGKGVLFSTHITTDLEKIADNLILINKGQIILNERKDKLISSHKIIKGKQCILNEDVKRSFISLNYYGEYFEGIIPDKSIINNKTYDITMIDPTIEDIMSAYIEGRNYECLTF</sequence>
<reference evidence="5 6" key="1">
    <citation type="submission" date="2013-06" db="EMBL/GenBank/DDBJ databases">
        <authorList>
            <person name="Walk S."/>
            <person name="Aronoff D."/>
            <person name="Young V.Y."/>
            <person name="Marsh J."/>
            <person name="Harrison L."/>
            <person name="Daugherty S.C."/>
            <person name="Shefchek K.A."/>
            <person name="Hine E.E."/>
            <person name="Tallon L.J."/>
            <person name="Sadzewicz L.K."/>
            <person name="Rasko D.A."/>
        </authorList>
    </citation>
    <scope>NUCLEOTIDE SEQUENCE [LARGE SCALE GENOMIC DNA]</scope>
    <source>
        <strain evidence="5 6">ATCC 638</strain>
    </source>
</reference>
<evidence type="ECO:0000313" key="6">
    <source>
        <dbReference type="Proteomes" id="UP000015688"/>
    </source>
</evidence>
<dbReference type="SMART" id="SM00382">
    <property type="entry name" value="AAA"/>
    <property type="match status" value="1"/>
</dbReference>
<feature type="domain" description="ABC transporter" evidence="4">
    <location>
        <begin position="3"/>
        <end position="240"/>
    </location>
</feature>
<evidence type="ECO:0000256" key="3">
    <source>
        <dbReference type="ARBA" id="ARBA00022840"/>
    </source>
</evidence>